<name>A0A8S1M5N4_9CILI</name>
<evidence type="ECO:0000256" key="2">
    <source>
        <dbReference type="ARBA" id="ARBA00010604"/>
    </source>
</evidence>
<feature type="transmembrane region" description="Helical" evidence="12">
    <location>
        <begin position="220"/>
        <end position="238"/>
    </location>
</feature>
<evidence type="ECO:0000256" key="5">
    <source>
        <dbReference type="ARBA" id="ARBA00022692"/>
    </source>
</evidence>
<reference evidence="13" key="1">
    <citation type="submission" date="2021-01" db="EMBL/GenBank/DDBJ databases">
        <authorList>
            <consortium name="Genoscope - CEA"/>
            <person name="William W."/>
        </authorList>
    </citation>
    <scope>NUCLEOTIDE SEQUENCE</scope>
</reference>
<feature type="transmembrane region" description="Helical" evidence="12">
    <location>
        <begin position="131"/>
        <end position="149"/>
    </location>
</feature>
<keyword evidence="9" id="KW-0811">Translocation</keyword>
<keyword evidence="10 12" id="KW-0472">Membrane</keyword>
<organism evidence="13 14">
    <name type="scientific">Paramecium sonneborni</name>
    <dbReference type="NCBI Taxonomy" id="65129"/>
    <lineage>
        <taxon>Eukaryota</taxon>
        <taxon>Sar</taxon>
        <taxon>Alveolata</taxon>
        <taxon>Ciliophora</taxon>
        <taxon>Intramacronucleata</taxon>
        <taxon>Oligohymenophorea</taxon>
        <taxon>Peniculida</taxon>
        <taxon>Parameciidae</taxon>
        <taxon>Paramecium</taxon>
    </lineage>
</organism>
<feature type="compositionally biased region" description="Basic and acidic residues" evidence="11">
    <location>
        <begin position="304"/>
        <end position="313"/>
    </location>
</feature>
<feature type="region of interest" description="Disordered" evidence="11">
    <location>
        <begin position="287"/>
        <end position="313"/>
    </location>
</feature>
<accession>A0A8S1M5N4</accession>
<dbReference type="GO" id="GO:0005789">
    <property type="term" value="C:endoplasmic reticulum membrane"/>
    <property type="evidence" value="ECO:0007669"/>
    <property type="project" value="UniProtKB-SubCell"/>
</dbReference>
<protein>
    <recommendedName>
        <fullName evidence="3">Translocation protein SEC62</fullName>
    </recommendedName>
</protein>
<keyword evidence="7" id="KW-0653">Protein transport</keyword>
<evidence type="ECO:0000313" key="13">
    <source>
        <dbReference type="EMBL" id="CAD8075580.1"/>
    </source>
</evidence>
<evidence type="ECO:0000256" key="1">
    <source>
        <dbReference type="ARBA" id="ARBA00004477"/>
    </source>
</evidence>
<dbReference type="PANTHER" id="PTHR12443:SF9">
    <property type="entry name" value="TRANSLOCATION PROTEIN SEC62"/>
    <property type="match status" value="1"/>
</dbReference>
<keyword evidence="6" id="KW-0256">Endoplasmic reticulum</keyword>
<dbReference type="Proteomes" id="UP000692954">
    <property type="component" value="Unassembled WGS sequence"/>
</dbReference>
<gene>
    <name evidence="13" type="ORF">PSON_ATCC_30995.1.T0330301</name>
</gene>
<keyword evidence="5 12" id="KW-0812">Transmembrane</keyword>
<evidence type="ECO:0000256" key="8">
    <source>
        <dbReference type="ARBA" id="ARBA00022989"/>
    </source>
</evidence>
<evidence type="ECO:0000256" key="7">
    <source>
        <dbReference type="ARBA" id="ARBA00022927"/>
    </source>
</evidence>
<dbReference type="AlphaFoldDB" id="A0A8S1M5N4"/>
<comment type="similarity">
    <text evidence="2">Belongs to the SEC62 family.</text>
</comment>
<evidence type="ECO:0000256" key="9">
    <source>
        <dbReference type="ARBA" id="ARBA00023010"/>
    </source>
</evidence>
<dbReference type="EMBL" id="CAJJDN010000033">
    <property type="protein sequence ID" value="CAD8075580.1"/>
    <property type="molecule type" value="Genomic_DNA"/>
</dbReference>
<feature type="transmembrane region" description="Helical" evidence="12">
    <location>
        <begin position="155"/>
        <end position="176"/>
    </location>
</feature>
<evidence type="ECO:0000256" key="10">
    <source>
        <dbReference type="ARBA" id="ARBA00023136"/>
    </source>
</evidence>
<evidence type="ECO:0000256" key="3">
    <source>
        <dbReference type="ARBA" id="ARBA00021257"/>
    </source>
</evidence>
<evidence type="ECO:0000313" key="14">
    <source>
        <dbReference type="Proteomes" id="UP000692954"/>
    </source>
</evidence>
<comment type="caution">
    <text evidence="13">The sequence shown here is derived from an EMBL/GenBank/DDBJ whole genome shotgun (WGS) entry which is preliminary data.</text>
</comment>
<evidence type="ECO:0000256" key="11">
    <source>
        <dbReference type="SAM" id="MobiDB-lite"/>
    </source>
</evidence>
<sequence length="313" mass="37099">MSKERKEFEKQFYALYKHYHKKDNGFKLKEANLNYQRKIQYFKGEDFIKFTIVNFEEIKDLVPLTEKKKDASQIAKYLLESKIIIRVERHRDDPKKKWPKKLTLVRDQSFIEDGFYTWSIDANNKMNSIKLAAILIGVFLICLFPIWPFSFKYGIFKFSIYLLIFLIGLQVIRLLLYSIIRLFGYEFWILPNINDDSYGFLGSFLPLYSIQRLTDGKLEIALRFIGMIAFFALIFLIVQEPHYFTNISDATGQTLDDVLIWGKEKMEGKQEPLHRRAIPDLSELIKQAEEDSRNTQNEVQNENLDIRETQNDL</sequence>
<keyword evidence="8 12" id="KW-1133">Transmembrane helix</keyword>
<dbReference type="GO" id="GO:0031204">
    <property type="term" value="P:post-translational protein targeting to membrane, translocation"/>
    <property type="evidence" value="ECO:0007669"/>
    <property type="project" value="TreeGrafter"/>
</dbReference>
<proteinExistence type="inferred from homology"/>
<feature type="compositionally biased region" description="Polar residues" evidence="11">
    <location>
        <begin position="294"/>
        <end position="303"/>
    </location>
</feature>
<keyword evidence="14" id="KW-1185">Reference proteome</keyword>
<comment type="subcellular location">
    <subcellularLocation>
        <location evidence="1">Endoplasmic reticulum membrane</location>
        <topology evidence="1">Multi-pass membrane protein</topology>
    </subcellularLocation>
</comment>
<dbReference type="Pfam" id="PF03839">
    <property type="entry name" value="Sec62"/>
    <property type="match status" value="1"/>
</dbReference>
<dbReference type="OrthoDB" id="200187at2759"/>
<keyword evidence="4" id="KW-0813">Transport</keyword>
<evidence type="ECO:0000256" key="4">
    <source>
        <dbReference type="ARBA" id="ARBA00022448"/>
    </source>
</evidence>
<evidence type="ECO:0000256" key="6">
    <source>
        <dbReference type="ARBA" id="ARBA00022824"/>
    </source>
</evidence>
<dbReference type="PANTHER" id="PTHR12443">
    <property type="entry name" value="TRANSLOCATION PROTEIN SEC62"/>
    <property type="match status" value="1"/>
</dbReference>
<evidence type="ECO:0000256" key="12">
    <source>
        <dbReference type="SAM" id="Phobius"/>
    </source>
</evidence>
<dbReference type="InterPro" id="IPR004728">
    <property type="entry name" value="Sec62"/>
</dbReference>